<evidence type="ECO:0000313" key="3">
    <source>
        <dbReference type="Proteomes" id="UP001381693"/>
    </source>
</evidence>
<dbReference type="Gene3D" id="2.30.30.140">
    <property type="match status" value="1"/>
</dbReference>
<dbReference type="EMBL" id="JAXCGZ010012884">
    <property type="protein sequence ID" value="KAK7073443.1"/>
    <property type="molecule type" value="Genomic_DNA"/>
</dbReference>
<dbReference type="InterPro" id="IPR035437">
    <property type="entry name" value="SNase_OB-fold_sf"/>
</dbReference>
<dbReference type="SUPFAM" id="SSF63748">
    <property type="entry name" value="Tudor/PWWP/MBT"/>
    <property type="match status" value="1"/>
</dbReference>
<name>A0AAN8X384_HALRR</name>
<proteinExistence type="predicted"/>
<dbReference type="GO" id="GO:0005737">
    <property type="term" value="C:cytoplasm"/>
    <property type="evidence" value="ECO:0007669"/>
    <property type="project" value="UniProtKB-ARBA"/>
</dbReference>
<dbReference type="Pfam" id="PF00567">
    <property type="entry name" value="TUDOR"/>
    <property type="match status" value="1"/>
</dbReference>
<dbReference type="AlphaFoldDB" id="A0AAN8X384"/>
<dbReference type="Proteomes" id="UP001381693">
    <property type="component" value="Unassembled WGS sequence"/>
</dbReference>
<accession>A0AAN8X384</accession>
<keyword evidence="3" id="KW-1185">Reference proteome</keyword>
<sequence length="137" mass="15920">YIKDDEILPASRYRVLEIPFGIHSSDVRLSAVSSPKDFYLQLISSLDSLEKLMDDMQVFYKSKSGLSYSDWAIYTPEIGMICVAEYPQDGKWYRALIKDLPCERMVDVKLVDFGIEERVFYNALMKISDEFIKLPEQ</sequence>
<dbReference type="PROSITE" id="PS50304">
    <property type="entry name" value="TUDOR"/>
    <property type="match status" value="1"/>
</dbReference>
<dbReference type="Gene3D" id="2.40.50.90">
    <property type="match status" value="1"/>
</dbReference>
<dbReference type="PANTHER" id="PTHR16442">
    <property type="entry name" value="RING FINGER PROTEIN 17"/>
    <property type="match status" value="1"/>
</dbReference>
<dbReference type="InterPro" id="IPR002999">
    <property type="entry name" value="Tudor"/>
</dbReference>
<organism evidence="2 3">
    <name type="scientific">Halocaridina rubra</name>
    <name type="common">Hawaiian red shrimp</name>
    <dbReference type="NCBI Taxonomy" id="373956"/>
    <lineage>
        <taxon>Eukaryota</taxon>
        <taxon>Metazoa</taxon>
        <taxon>Ecdysozoa</taxon>
        <taxon>Arthropoda</taxon>
        <taxon>Crustacea</taxon>
        <taxon>Multicrustacea</taxon>
        <taxon>Malacostraca</taxon>
        <taxon>Eumalacostraca</taxon>
        <taxon>Eucarida</taxon>
        <taxon>Decapoda</taxon>
        <taxon>Pleocyemata</taxon>
        <taxon>Caridea</taxon>
        <taxon>Atyoidea</taxon>
        <taxon>Atyidae</taxon>
        <taxon>Halocaridina</taxon>
    </lineage>
</organism>
<comment type="caution">
    <text evidence="2">The sequence shown here is derived from an EMBL/GenBank/DDBJ whole genome shotgun (WGS) entry which is preliminary data.</text>
</comment>
<feature type="domain" description="Tudor" evidence="1">
    <location>
        <begin position="75"/>
        <end position="134"/>
    </location>
</feature>
<reference evidence="2 3" key="1">
    <citation type="submission" date="2023-11" db="EMBL/GenBank/DDBJ databases">
        <title>Halocaridina rubra genome assembly.</title>
        <authorList>
            <person name="Smith C."/>
        </authorList>
    </citation>
    <scope>NUCLEOTIDE SEQUENCE [LARGE SCALE GENOMIC DNA]</scope>
    <source>
        <strain evidence="2">EP-1</strain>
        <tissue evidence="2">Whole</tissue>
    </source>
</reference>
<protein>
    <recommendedName>
        <fullName evidence="1">Tudor domain-containing protein</fullName>
    </recommendedName>
</protein>
<feature type="non-terminal residue" evidence="2">
    <location>
        <position position="137"/>
    </location>
</feature>
<feature type="non-terminal residue" evidence="2">
    <location>
        <position position="1"/>
    </location>
</feature>
<gene>
    <name evidence="2" type="ORF">SK128_019028</name>
</gene>
<dbReference type="PANTHER" id="PTHR16442:SF1">
    <property type="entry name" value="RING FINGER PROTEIN 17"/>
    <property type="match status" value="1"/>
</dbReference>
<evidence type="ECO:0000259" key="1">
    <source>
        <dbReference type="PROSITE" id="PS50304"/>
    </source>
</evidence>
<evidence type="ECO:0000313" key="2">
    <source>
        <dbReference type="EMBL" id="KAK7073443.1"/>
    </source>
</evidence>
<dbReference type="SMART" id="SM00333">
    <property type="entry name" value="TUDOR"/>
    <property type="match status" value="1"/>
</dbReference>